<organism evidence="2 3">
    <name type="scientific">Corynebacterium bovis DSM 20582 = CIP 54.80</name>
    <dbReference type="NCBI Taxonomy" id="927655"/>
    <lineage>
        <taxon>Bacteria</taxon>
        <taxon>Bacillati</taxon>
        <taxon>Actinomycetota</taxon>
        <taxon>Actinomycetes</taxon>
        <taxon>Mycobacteriales</taxon>
        <taxon>Corynebacteriaceae</taxon>
        <taxon>Corynebacterium</taxon>
    </lineage>
</organism>
<dbReference type="Proteomes" id="UP000612712">
    <property type="component" value="Unassembled WGS sequence"/>
</dbReference>
<sequence length="322" mass="33135">MARTTEARPNNNSARGGLTVAWVTLGLAVVFVAAVLIGAKVLVDRHIYAPVAMGTVDAPGSSSPQCDSIVGDLPGKVGDYRKVDVAAPAPQGTGAYRNHDRDELTVRCGVSTPSQYTALSDTEERGGTTWLRVRDTTKGSDLSTWYAVGQSPVVAVTASGDLDGADLDDLGGLISSHGDTTSAPEPRPAPLTDLRAAPGADAAACDAFTAALPGRIGDASRVTDRPGLPAGTVAYTAPGLEPVVVRCGVAAPSSYHPGVQLQQVDDVPWFAESSLDQGSTEARYFAVGYSPLVALSMPADAGNDAITQISRAVAGALHRTRN</sequence>
<reference evidence="2" key="1">
    <citation type="submission" date="2020-08" db="EMBL/GenBank/DDBJ databases">
        <title>Sequencing the genomes of 1000 actinobacteria strains.</title>
        <authorList>
            <person name="Klenk H.-P."/>
        </authorList>
    </citation>
    <scope>NUCLEOTIDE SEQUENCE</scope>
    <source>
        <strain evidence="2">DSM 20582</strain>
    </source>
</reference>
<dbReference type="AlphaFoldDB" id="A0A8H9YC34"/>
<proteinExistence type="predicted"/>
<dbReference type="GeneID" id="60807637"/>
<protein>
    <recommendedName>
        <fullName evidence="4">DUF3515 domain-containing protein</fullName>
    </recommendedName>
</protein>
<feature type="transmembrane region" description="Helical" evidence="1">
    <location>
        <begin position="20"/>
        <end position="43"/>
    </location>
</feature>
<dbReference type="RefSeq" id="WP_083825960.1">
    <property type="nucleotide sequence ID" value="NZ_AENJ01000010.1"/>
</dbReference>
<name>A0A8H9YC34_9CORY</name>
<keyword evidence="1" id="KW-0472">Membrane</keyword>
<gene>
    <name evidence="2" type="ORF">FHU32_001526</name>
</gene>
<dbReference type="EMBL" id="JACHWT010000006">
    <property type="protein sequence ID" value="MBB3116291.1"/>
    <property type="molecule type" value="Genomic_DNA"/>
</dbReference>
<keyword evidence="1" id="KW-1133">Transmembrane helix</keyword>
<accession>A0A8H9YC34</accession>
<dbReference type="Pfam" id="PF12028">
    <property type="entry name" value="DUF3515"/>
    <property type="match status" value="2"/>
</dbReference>
<keyword evidence="1" id="KW-0812">Transmembrane</keyword>
<evidence type="ECO:0000313" key="2">
    <source>
        <dbReference type="EMBL" id="MBB3116291.1"/>
    </source>
</evidence>
<evidence type="ECO:0008006" key="4">
    <source>
        <dbReference type="Google" id="ProtNLM"/>
    </source>
</evidence>
<comment type="caution">
    <text evidence="2">The sequence shown here is derived from an EMBL/GenBank/DDBJ whole genome shotgun (WGS) entry which is preliminary data.</text>
</comment>
<evidence type="ECO:0000313" key="3">
    <source>
        <dbReference type="Proteomes" id="UP000612712"/>
    </source>
</evidence>
<evidence type="ECO:0000256" key="1">
    <source>
        <dbReference type="SAM" id="Phobius"/>
    </source>
</evidence>
<dbReference type="InterPro" id="IPR021903">
    <property type="entry name" value="DUF3515"/>
</dbReference>